<dbReference type="RefSeq" id="WP_152266115.1">
    <property type="nucleotide sequence ID" value="NZ_VOKX01000132.1"/>
</dbReference>
<dbReference type="EMBL" id="VOKX01000132">
    <property type="protein sequence ID" value="KAB7833561.1"/>
    <property type="molecule type" value="Genomic_DNA"/>
</dbReference>
<evidence type="ECO:0000313" key="2">
    <source>
        <dbReference type="Proteomes" id="UP000327000"/>
    </source>
</evidence>
<organism evidence="1 2">
    <name type="scientific">Streptomyces mobaraensis</name>
    <name type="common">Streptoverticillium mobaraense</name>
    <dbReference type="NCBI Taxonomy" id="35621"/>
    <lineage>
        <taxon>Bacteria</taxon>
        <taxon>Bacillati</taxon>
        <taxon>Actinomycetota</taxon>
        <taxon>Actinomycetes</taxon>
        <taxon>Kitasatosporales</taxon>
        <taxon>Streptomycetaceae</taxon>
        <taxon>Streptomyces</taxon>
    </lineage>
</organism>
<keyword evidence="2" id="KW-1185">Reference proteome</keyword>
<dbReference type="AlphaFoldDB" id="A0A5N5VZG2"/>
<name>A0A5N5VZG2_STRMB</name>
<evidence type="ECO:0000313" key="1">
    <source>
        <dbReference type="EMBL" id="KAB7833561.1"/>
    </source>
</evidence>
<dbReference type="Proteomes" id="UP000327000">
    <property type="component" value="Unassembled WGS sequence"/>
</dbReference>
<comment type="caution">
    <text evidence="1">The sequence shown here is derived from an EMBL/GenBank/DDBJ whole genome shotgun (WGS) entry which is preliminary data.</text>
</comment>
<gene>
    <name evidence="1" type="ORF">FRZ00_33495</name>
</gene>
<sequence>MTIAQTPPPRDRALGRGVSNFIPQAASPADQAAAALAALHTVPVQVGVLQAAVVLLENLTPEDDAARETVATTVTLLRTAMARRD</sequence>
<reference evidence="1 2" key="1">
    <citation type="journal article" date="2019" name="Microb. Cell Fact.">
        <title>Exploring novel herbicidin analogues by transcriptional regulator overexpression and MS/MS molecular networking.</title>
        <authorList>
            <person name="Shi Y."/>
            <person name="Gu R."/>
            <person name="Li Y."/>
            <person name="Wang X."/>
            <person name="Ren W."/>
            <person name="Li X."/>
            <person name="Wang L."/>
            <person name="Xie Y."/>
            <person name="Hong B."/>
        </authorList>
    </citation>
    <scope>NUCLEOTIDE SEQUENCE [LARGE SCALE GENOMIC DNA]</scope>
    <source>
        <strain evidence="1 2">US-43</strain>
    </source>
</reference>
<accession>A0A5N5VZG2</accession>
<protein>
    <submittedName>
        <fullName evidence="1">Uncharacterized protein</fullName>
    </submittedName>
</protein>
<proteinExistence type="predicted"/>